<dbReference type="GO" id="GO:0003700">
    <property type="term" value="F:DNA-binding transcription factor activity"/>
    <property type="evidence" value="ECO:0007669"/>
    <property type="project" value="InterPro"/>
</dbReference>
<dbReference type="PANTHER" id="PTHR47894:SF1">
    <property type="entry name" value="HTH-TYPE TRANSCRIPTIONAL REGULATOR VQSM"/>
    <property type="match status" value="1"/>
</dbReference>
<keyword evidence="3" id="KW-0804">Transcription</keyword>
<dbReference type="KEGG" id="rsu:NHU_04469"/>
<reference evidence="5 6" key="1">
    <citation type="submission" date="2015-02" db="EMBL/GenBank/DDBJ databases">
        <title>Genome sequene of Rhodovulum sulfidophilum DSM 2351.</title>
        <authorList>
            <person name="Nagao N."/>
        </authorList>
    </citation>
    <scope>NUCLEOTIDE SEQUENCE [LARGE SCALE GENOMIC DNA]</scope>
    <source>
        <strain evidence="5 6">DSM 2351</strain>
        <plasmid evidence="6">Plasmid Plasmid2 DNA</plasmid>
    </source>
</reference>
<gene>
    <name evidence="5" type="ORF">NHU_04469</name>
</gene>
<name>A0A0D6B8Y1_RHOSU</name>
<dbReference type="SMART" id="SM00342">
    <property type="entry name" value="HTH_ARAC"/>
    <property type="match status" value="1"/>
</dbReference>
<organism evidence="5 6">
    <name type="scientific">Rhodovulum sulfidophilum</name>
    <name type="common">Rhodobacter sulfidophilus</name>
    <dbReference type="NCBI Taxonomy" id="35806"/>
    <lineage>
        <taxon>Bacteria</taxon>
        <taxon>Pseudomonadati</taxon>
        <taxon>Pseudomonadota</taxon>
        <taxon>Alphaproteobacteria</taxon>
        <taxon>Rhodobacterales</taxon>
        <taxon>Paracoccaceae</taxon>
        <taxon>Rhodovulum</taxon>
    </lineage>
</organism>
<keyword evidence="2" id="KW-0238">DNA-binding</keyword>
<evidence type="ECO:0000259" key="4">
    <source>
        <dbReference type="PROSITE" id="PS01124"/>
    </source>
</evidence>
<dbReference type="GO" id="GO:0000976">
    <property type="term" value="F:transcription cis-regulatory region binding"/>
    <property type="evidence" value="ECO:0007669"/>
    <property type="project" value="TreeGrafter"/>
</dbReference>
<evidence type="ECO:0000313" key="6">
    <source>
        <dbReference type="Proteomes" id="UP000064912"/>
    </source>
</evidence>
<sequence>MQRRIVSAGFVADALEPLARRGIDPAPLLAGAGIAAADGPVTNQEYGRLWLAVAEALDDEFFGLGARPMRPGGFVFLGHAVLHAATLNVALGRALRFLGVLLEDPSGSLRVADGQAEIVLSDRRGLRSAFAYRTYWLVLMGLSCWLIGRRIPLTRLDFACAAPPNRADYQRFFGAPVQFGQPESRLCFAARYLELPTIRDERALKLFLAGAPANILVRYRHDQGLSARIRARLRGTDPALWPDLDQVARELALSPATLRRRLRAEGQGWQAIRDDLRFAESRRLLAGTGESVAAIALRVGYAEPSAFHRAFLKWSGETPAAYRAARAG</sequence>
<evidence type="ECO:0000256" key="3">
    <source>
        <dbReference type="ARBA" id="ARBA00023163"/>
    </source>
</evidence>
<keyword evidence="5" id="KW-0614">Plasmid</keyword>
<dbReference type="InterPro" id="IPR018060">
    <property type="entry name" value="HTH_AraC"/>
</dbReference>
<dbReference type="Gene3D" id="1.10.10.60">
    <property type="entry name" value="Homeodomain-like"/>
    <property type="match status" value="1"/>
</dbReference>
<proteinExistence type="predicted"/>
<dbReference type="Proteomes" id="UP000064912">
    <property type="component" value="Plasmid Plasmid2"/>
</dbReference>
<evidence type="ECO:0000256" key="2">
    <source>
        <dbReference type="ARBA" id="ARBA00023125"/>
    </source>
</evidence>
<geneLocation type="plasmid" evidence="6">
    <name>Plasmid2 DNA</name>
</geneLocation>
<protein>
    <submittedName>
        <fullName evidence="5">Helix-turn-helix domain-containing protein</fullName>
    </submittedName>
</protein>
<dbReference type="GO" id="GO:0005829">
    <property type="term" value="C:cytosol"/>
    <property type="evidence" value="ECO:0007669"/>
    <property type="project" value="TreeGrafter"/>
</dbReference>
<dbReference type="AlphaFoldDB" id="A0A0D6B8Y1"/>
<dbReference type="InterPro" id="IPR032687">
    <property type="entry name" value="AraC-type_N"/>
</dbReference>
<evidence type="ECO:0000256" key="1">
    <source>
        <dbReference type="ARBA" id="ARBA00023015"/>
    </source>
</evidence>
<dbReference type="Pfam" id="PF12625">
    <property type="entry name" value="Arabinose_bd"/>
    <property type="match status" value="1"/>
</dbReference>
<accession>A0A0D6B8Y1</accession>
<dbReference type="PANTHER" id="PTHR47894">
    <property type="entry name" value="HTH-TYPE TRANSCRIPTIONAL REGULATOR GADX"/>
    <property type="match status" value="1"/>
</dbReference>
<dbReference type="PROSITE" id="PS01124">
    <property type="entry name" value="HTH_ARAC_FAMILY_2"/>
    <property type="match status" value="1"/>
</dbReference>
<dbReference type="Pfam" id="PF12833">
    <property type="entry name" value="HTH_18"/>
    <property type="match status" value="1"/>
</dbReference>
<dbReference type="InterPro" id="IPR009057">
    <property type="entry name" value="Homeodomain-like_sf"/>
</dbReference>
<dbReference type="SUPFAM" id="SSF46689">
    <property type="entry name" value="Homeodomain-like"/>
    <property type="match status" value="1"/>
</dbReference>
<evidence type="ECO:0000313" key="5">
    <source>
        <dbReference type="EMBL" id="BAQ71582.1"/>
    </source>
</evidence>
<dbReference type="EMBL" id="AP014802">
    <property type="protein sequence ID" value="BAQ71582.1"/>
    <property type="molecule type" value="Genomic_DNA"/>
</dbReference>
<dbReference type="PATRIC" id="fig|35806.4.peg.4579"/>
<keyword evidence="1" id="KW-0805">Transcription regulation</keyword>
<feature type="domain" description="HTH araC/xylS-type" evidence="4">
    <location>
        <begin position="223"/>
        <end position="325"/>
    </location>
</feature>